<proteinExistence type="predicted"/>
<sequence>MSDKEKNLQNKKYENFQNVLPVLDGGVFQRKLGLELAETALAVVVDETASNTGKVIIELDLKRIGDSSQVVLSHKIKSTKPTARGKRTEEDTTETPLFVNFGGVLSLTPEKSVNGQTEMGFSLKEERK</sequence>
<dbReference type="EMBL" id="OR813779">
    <property type="protein sequence ID" value="WRQ13073.1"/>
    <property type="molecule type" value="Genomic_DNA"/>
</dbReference>
<organism evidence="1 2">
    <name type="scientific">Vibrio phage vB_VpM-pA2SJ1</name>
    <dbReference type="NCBI Taxonomy" id="3095964"/>
    <lineage>
        <taxon>Viruses</taxon>
        <taxon>Duplodnaviria</taxon>
        <taxon>Heunggongvirae</taxon>
        <taxon>Uroviricota</taxon>
        <taxon>Caudoviricetes</taxon>
    </lineage>
</organism>
<evidence type="ECO:0000313" key="1">
    <source>
        <dbReference type="EMBL" id="WRQ13073.1"/>
    </source>
</evidence>
<name>A0AAX4J5L6_9CAUD</name>
<reference evidence="1" key="1">
    <citation type="submission" date="2023-11" db="EMBL/GenBank/DDBJ databases">
        <title>Complete genome sequence of Vibrio virus vB_VpM-pA2SJ1.</title>
        <authorList>
            <person name="Lim S.J."/>
            <person name="Park S.Y."/>
            <person name="Kim J.H."/>
        </authorList>
    </citation>
    <scope>NUCLEOTIDE SEQUENCE</scope>
</reference>
<evidence type="ECO:0000313" key="2">
    <source>
        <dbReference type="Proteomes" id="UP001432163"/>
    </source>
</evidence>
<accession>A0AAX4J5L6</accession>
<protein>
    <submittedName>
        <fullName evidence="1">Uncharacterized protein</fullName>
    </submittedName>
</protein>
<dbReference type="Proteomes" id="UP001432163">
    <property type="component" value="Segment"/>
</dbReference>